<evidence type="ECO:0000256" key="1">
    <source>
        <dbReference type="SAM" id="MobiDB-lite"/>
    </source>
</evidence>
<dbReference type="InterPro" id="IPR025351">
    <property type="entry name" value="Pvc16_N"/>
</dbReference>
<name>A0A831ZTL9_9BACT</name>
<dbReference type="Pfam" id="PF14065">
    <property type="entry name" value="Pvc16_N"/>
    <property type="match status" value="1"/>
</dbReference>
<feature type="domain" description="Pvc16 N-terminal" evidence="2">
    <location>
        <begin position="63"/>
        <end position="239"/>
    </location>
</feature>
<accession>A0A831ZTL9</accession>
<evidence type="ECO:0000313" key="3">
    <source>
        <dbReference type="EMBL" id="HFK98444.1"/>
    </source>
</evidence>
<dbReference type="AlphaFoldDB" id="A0A831ZTL9"/>
<feature type="region of interest" description="Disordered" evidence="1">
    <location>
        <begin position="24"/>
        <end position="43"/>
    </location>
</feature>
<sequence>MPAWVHGGRCARAGCAPGAPMFRQAGSPRFGKREDPRALSNSPWNATHPTEPLMANFSAIHSVGASLATFLDRAFRSLPEGIRELHDCRFHVFSSNELAKLQDGDMEPTVGLYLYRITWNEHHRSTPVRADGTRQKAAVVLDLHYLITFWADSPLTEHILAAWVLHILETHAVLDTSVLSPEAGWNPGDMLQILPEDLAPEDMMRLWDALAPSYRLSLAYVVRPVAIEGVRQPVGRPVTASAFGFGEKERR</sequence>
<protein>
    <submittedName>
        <fullName evidence="3">DUF4255 domain-containing protein</fullName>
    </submittedName>
</protein>
<evidence type="ECO:0000259" key="2">
    <source>
        <dbReference type="Pfam" id="PF14065"/>
    </source>
</evidence>
<reference evidence="3" key="1">
    <citation type="journal article" date="2020" name="mSystems">
        <title>Genome- and Community-Level Interaction Insights into Carbon Utilization and Element Cycling Functions of Hydrothermarchaeota in Hydrothermal Sediment.</title>
        <authorList>
            <person name="Zhou Z."/>
            <person name="Liu Y."/>
            <person name="Xu W."/>
            <person name="Pan J."/>
            <person name="Luo Z.H."/>
            <person name="Li M."/>
        </authorList>
    </citation>
    <scope>NUCLEOTIDE SEQUENCE [LARGE SCALE GENOMIC DNA]</scope>
    <source>
        <strain evidence="3">SpSt-456</strain>
    </source>
</reference>
<comment type="caution">
    <text evidence="3">The sequence shown here is derived from an EMBL/GenBank/DDBJ whole genome shotgun (WGS) entry which is preliminary data.</text>
</comment>
<gene>
    <name evidence="3" type="ORF">ENS06_14115</name>
</gene>
<organism evidence="3">
    <name type="scientific">Desulfacinum infernum</name>
    <dbReference type="NCBI Taxonomy" id="35837"/>
    <lineage>
        <taxon>Bacteria</taxon>
        <taxon>Pseudomonadati</taxon>
        <taxon>Thermodesulfobacteriota</taxon>
        <taxon>Syntrophobacteria</taxon>
        <taxon>Syntrophobacterales</taxon>
        <taxon>Syntrophobacteraceae</taxon>
        <taxon>Desulfacinum</taxon>
    </lineage>
</organism>
<proteinExistence type="predicted"/>
<dbReference type="EMBL" id="DSTK01000039">
    <property type="protein sequence ID" value="HFK98444.1"/>
    <property type="molecule type" value="Genomic_DNA"/>
</dbReference>